<evidence type="ECO:0000256" key="1">
    <source>
        <dbReference type="SAM" id="MobiDB-lite"/>
    </source>
</evidence>
<dbReference type="OrthoDB" id="9774747at2"/>
<organism evidence="3 4">
    <name type="scientific">Laribacter hongkongensis</name>
    <dbReference type="NCBI Taxonomy" id="168471"/>
    <lineage>
        <taxon>Bacteria</taxon>
        <taxon>Pseudomonadati</taxon>
        <taxon>Pseudomonadota</taxon>
        <taxon>Betaproteobacteria</taxon>
        <taxon>Neisseriales</taxon>
        <taxon>Aquaspirillaceae</taxon>
        <taxon>Laribacter</taxon>
    </lineage>
</organism>
<dbReference type="GO" id="GO:0008081">
    <property type="term" value="F:phosphoric diester hydrolase activity"/>
    <property type="evidence" value="ECO:0007669"/>
    <property type="project" value="UniProtKB-ARBA"/>
</dbReference>
<evidence type="ECO:0000313" key="4">
    <source>
        <dbReference type="Proteomes" id="UP000197424"/>
    </source>
</evidence>
<dbReference type="Pfam" id="PF13487">
    <property type="entry name" value="HD_5"/>
    <property type="match status" value="1"/>
</dbReference>
<dbReference type="EMBL" id="CP022115">
    <property type="protein sequence ID" value="ASJ25822.1"/>
    <property type="molecule type" value="Genomic_DNA"/>
</dbReference>
<reference evidence="4" key="1">
    <citation type="submission" date="2017-06" db="EMBL/GenBank/DDBJ databases">
        <title>Whole genome sequence of Laribacter hongkongensis LHGZ1.</title>
        <authorList>
            <person name="Chen D."/>
            <person name="Wu H."/>
            <person name="Chen J."/>
        </authorList>
    </citation>
    <scope>NUCLEOTIDE SEQUENCE [LARGE SCALE GENOMIC DNA]</scope>
    <source>
        <strain evidence="4">LHGZ1</strain>
    </source>
</reference>
<evidence type="ECO:0000313" key="3">
    <source>
        <dbReference type="EMBL" id="ASJ25822.1"/>
    </source>
</evidence>
<dbReference type="AlphaFoldDB" id="A0A248LMD0"/>
<dbReference type="Gene3D" id="1.10.3210.10">
    <property type="entry name" value="Hypothetical protein af1432"/>
    <property type="match status" value="1"/>
</dbReference>
<protein>
    <recommendedName>
        <fullName evidence="2">HD-GYP domain-containing protein</fullName>
    </recommendedName>
</protein>
<dbReference type="RefSeq" id="WP_088861544.1">
    <property type="nucleotide sequence ID" value="NZ_CP022115.1"/>
</dbReference>
<dbReference type="SUPFAM" id="SSF109604">
    <property type="entry name" value="HD-domain/PDEase-like"/>
    <property type="match status" value="1"/>
</dbReference>
<dbReference type="Proteomes" id="UP000197424">
    <property type="component" value="Chromosome"/>
</dbReference>
<proteinExistence type="predicted"/>
<evidence type="ECO:0000259" key="2">
    <source>
        <dbReference type="PROSITE" id="PS51832"/>
    </source>
</evidence>
<dbReference type="InterPro" id="IPR003607">
    <property type="entry name" value="HD/PDEase_dom"/>
</dbReference>
<dbReference type="PANTHER" id="PTHR43155:SF2">
    <property type="entry name" value="CYCLIC DI-GMP PHOSPHODIESTERASE PA4108"/>
    <property type="match status" value="1"/>
</dbReference>
<dbReference type="PANTHER" id="PTHR43155">
    <property type="entry name" value="CYCLIC DI-GMP PHOSPHODIESTERASE PA4108-RELATED"/>
    <property type="match status" value="1"/>
</dbReference>
<feature type="domain" description="HD-GYP" evidence="2">
    <location>
        <begin position="140"/>
        <end position="337"/>
    </location>
</feature>
<gene>
    <name evidence="3" type="ORF">LHGZ1_2991</name>
</gene>
<name>A0A248LMD0_9NEIS</name>
<feature type="region of interest" description="Disordered" evidence="1">
    <location>
        <begin position="74"/>
        <end position="94"/>
    </location>
</feature>
<dbReference type="PROSITE" id="PS51832">
    <property type="entry name" value="HD_GYP"/>
    <property type="match status" value="1"/>
</dbReference>
<dbReference type="InterPro" id="IPR037522">
    <property type="entry name" value="HD_GYP_dom"/>
</dbReference>
<accession>A0A248LMD0</accession>
<dbReference type="CDD" id="cd00077">
    <property type="entry name" value="HDc"/>
    <property type="match status" value="1"/>
</dbReference>
<sequence>MRRIRQSELQLHQPLPWSLYDSQGNLLLRQGFVLSIPRHVDMLLHRGVYVHDEDDGMPAATATGAAAMVPSLHAEPTGGGPERHERVPEATGAASRPDIHAYEIGGRLMQALRRLHLQVQADVTRARLAEQLAQLADMLLSGLDRDRDALLAACHLERQAAYIDVQQVLGAVVAVLAAREAGMAETVQKSLACAALGRDLALLPVQPQLDEWSGPLNDELCQLIRRHPEEGARLVRTAGVQDGMWLDVMLHHHERYDGSGYPHGLHGDQLHPACALLAVADSYAAMVTSRANREGRFPQEVLRELYLASGVLYSPAAVRLVVKTLTPYPPGTLVRLHGGEVGVFRNGARSGERPGVWVLYDPSGMPLLRPQARQLDVRKDIAGHVRPETCRSAALILKQLWCKPLEGLTA</sequence>